<feature type="binding site" evidence="5">
    <location>
        <begin position="188"/>
        <end position="191"/>
    </location>
    <ligand>
        <name>ATP</name>
        <dbReference type="ChEBI" id="CHEBI:30616"/>
    </ligand>
</feature>
<dbReference type="Pfam" id="PF17769">
    <property type="entry name" value="PurK_C"/>
    <property type="match status" value="1"/>
</dbReference>
<dbReference type="FunFam" id="3.30.470.20:FF:000029">
    <property type="entry name" value="N5-carboxyaminoimidazole ribonucleotide synthase"/>
    <property type="match status" value="1"/>
</dbReference>
<dbReference type="InterPro" id="IPR011054">
    <property type="entry name" value="Rudment_hybrid_motif"/>
</dbReference>
<gene>
    <name evidence="5 6" type="primary">purK</name>
    <name evidence="8" type="ORF">BJY20_002492</name>
</gene>
<name>A0A852VUL9_9MICO</name>
<dbReference type="SUPFAM" id="SSF51246">
    <property type="entry name" value="Rudiment single hybrid motif"/>
    <property type="match status" value="1"/>
</dbReference>
<dbReference type="SUPFAM" id="SSF56059">
    <property type="entry name" value="Glutathione synthetase ATP-binding domain-like"/>
    <property type="match status" value="1"/>
</dbReference>
<keyword evidence="1 5" id="KW-0436">Ligase</keyword>
<keyword evidence="4 5" id="KW-0067">ATP-binding</keyword>
<dbReference type="PANTHER" id="PTHR11609">
    <property type="entry name" value="PURINE BIOSYNTHESIS PROTEIN 6/7, PUR6/7"/>
    <property type="match status" value="1"/>
</dbReference>
<dbReference type="AlphaFoldDB" id="A0A852VUL9"/>
<dbReference type="NCBIfam" id="NF004680">
    <property type="entry name" value="PRK06019.1-6"/>
    <property type="match status" value="1"/>
</dbReference>
<feature type="binding site" evidence="5">
    <location>
        <position position="151"/>
    </location>
    <ligand>
        <name>ATP</name>
        <dbReference type="ChEBI" id="CHEBI:30616"/>
    </ligand>
</feature>
<comment type="pathway">
    <text evidence="5 6">Purine metabolism; IMP biosynthesis via de novo pathway; 5-amino-1-(5-phospho-D-ribosyl)imidazole-4-carboxylate from 5-amino-1-(5-phospho-D-ribosyl)imidazole (N5-CAIR route): step 1/2.</text>
</comment>
<dbReference type="PROSITE" id="PS50975">
    <property type="entry name" value="ATP_GRASP"/>
    <property type="match status" value="1"/>
</dbReference>
<feature type="binding site" evidence="5">
    <location>
        <position position="196"/>
    </location>
    <ligand>
        <name>ATP</name>
        <dbReference type="ChEBI" id="CHEBI:30616"/>
    </ligand>
</feature>
<dbReference type="Pfam" id="PF22660">
    <property type="entry name" value="RS_preATP-grasp-like"/>
    <property type="match status" value="1"/>
</dbReference>
<evidence type="ECO:0000259" key="7">
    <source>
        <dbReference type="PROSITE" id="PS50975"/>
    </source>
</evidence>
<dbReference type="RefSeq" id="WP_343062884.1">
    <property type="nucleotide sequence ID" value="NZ_JACCAE010000001.1"/>
</dbReference>
<dbReference type="Gene3D" id="3.30.1490.20">
    <property type="entry name" value="ATP-grasp fold, A domain"/>
    <property type="match status" value="1"/>
</dbReference>
<dbReference type="NCBIfam" id="NF004679">
    <property type="entry name" value="PRK06019.1-5"/>
    <property type="match status" value="1"/>
</dbReference>
<evidence type="ECO:0000313" key="9">
    <source>
        <dbReference type="Proteomes" id="UP000554054"/>
    </source>
</evidence>
<dbReference type="Gene3D" id="3.30.470.20">
    <property type="entry name" value="ATP-grasp fold, B domain"/>
    <property type="match status" value="1"/>
</dbReference>
<dbReference type="GO" id="GO:0034028">
    <property type="term" value="F:5-(carboxyamino)imidazole ribonucleotide synthase activity"/>
    <property type="evidence" value="ECO:0007669"/>
    <property type="project" value="UniProtKB-UniRule"/>
</dbReference>
<comment type="catalytic activity">
    <reaction evidence="5 6">
        <text>5-amino-1-(5-phospho-beta-D-ribosyl)imidazole + hydrogencarbonate + ATP = 5-carboxyamino-1-(5-phospho-D-ribosyl)imidazole + ADP + phosphate + 2 H(+)</text>
        <dbReference type="Rhea" id="RHEA:19317"/>
        <dbReference type="ChEBI" id="CHEBI:15378"/>
        <dbReference type="ChEBI" id="CHEBI:17544"/>
        <dbReference type="ChEBI" id="CHEBI:30616"/>
        <dbReference type="ChEBI" id="CHEBI:43474"/>
        <dbReference type="ChEBI" id="CHEBI:58730"/>
        <dbReference type="ChEBI" id="CHEBI:137981"/>
        <dbReference type="ChEBI" id="CHEBI:456216"/>
        <dbReference type="EC" id="6.3.4.18"/>
    </reaction>
</comment>
<accession>A0A852VUL9</accession>
<comment type="subunit">
    <text evidence="5 6">Homodimer.</text>
</comment>
<reference evidence="8 9" key="1">
    <citation type="submission" date="2020-07" db="EMBL/GenBank/DDBJ databases">
        <title>Sequencing the genomes of 1000 actinobacteria strains.</title>
        <authorList>
            <person name="Klenk H.-P."/>
        </authorList>
    </citation>
    <scope>NUCLEOTIDE SEQUENCE [LARGE SCALE GENOMIC DNA]</scope>
    <source>
        <strain evidence="8 9">DSM 26154</strain>
    </source>
</reference>
<evidence type="ECO:0000256" key="6">
    <source>
        <dbReference type="RuleBase" id="RU361200"/>
    </source>
</evidence>
<evidence type="ECO:0000256" key="3">
    <source>
        <dbReference type="ARBA" id="ARBA00022755"/>
    </source>
</evidence>
<dbReference type="SUPFAM" id="SSF52440">
    <property type="entry name" value="PreATP-grasp domain"/>
    <property type="match status" value="1"/>
</dbReference>
<evidence type="ECO:0000313" key="8">
    <source>
        <dbReference type="EMBL" id="NYF99100.1"/>
    </source>
</evidence>
<dbReference type="Gene3D" id="3.40.50.20">
    <property type="match status" value="1"/>
</dbReference>
<dbReference type="UniPathway" id="UPA00074">
    <property type="reaction ID" value="UER00942"/>
</dbReference>
<dbReference type="InterPro" id="IPR054350">
    <property type="entry name" value="PurT/PurK_preATP-grasp"/>
</dbReference>
<feature type="binding site" evidence="5">
    <location>
        <position position="111"/>
    </location>
    <ligand>
        <name>ATP</name>
        <dbReference type="ChEBI" id="CHEBI:30616"/>
    </ligand>
</feature>
<evidence type="ECO:0000256" key="4">
    <source>
        <dbReference type="ARBA" id="ARBA00022840"/>
    </source>
</evidence>
<dbReference type="HAMAP" id="MF_01928">
    <property type="entry name" value="PurK"/>
    <property type="match status" value="1"/>
</dbReference>
<comment type="function">
    <text evidence="6">Catalyzes the ATP-dependent conversion of 5-aminoimidazole ribonucleotide (AIR) and HCO(3)- to N5-carboxyaminoimidazole ribonucleotide (N5-CAIR).</text>
</comment>
<dbReference type="GO" id="GO:0005829">
    <property type="term" value="C:cytosol"/>
    <property type="evidence" value="ECO:0007669"/>
    <property type="project" value="TreeGrafter"/>
</dbReference>
<feature type="domain" description="ATP-grasp" evidence="7">
    <location>
        <begin position="115"/>
        <end position="304"/>
    </location>
</feature>
<dbReference type="Pfam" id="PF02222">
    <property type="entry name" value="ATP-grasp"/>
    <property type="match status" value="1"/>
</dbReference>
<dbReference type="GO" id="GO:0046872">
    <property type="term" value="F:metal ion binding"/>
    <property type="evidence" value="ECO:0007669"/>
    <property type="project" value="InterPro"/>
</dbReference>
<dbReference type="GO" id="GO:0006189">
    <property type="term" value="P:'de novo' IMP biosynthetic process"/>
    <property type="evidence" value="ECO:0007669"/>
    <property type="project" value="UniProtKB-UniRule"/>
</dbReference>
<comment type="similarity">
    <text evidence="5 6">Belongs to the PurK/PurT family.</text>
</comment>
<keyword evidence="3 5" id="KW-0658">Purine biosynthesis</keyword>
<dbReference type="NCBIfam" id="TIGR01161">
    <property type="entry name" value="purK"/>
    <property type="match status" value="1"/>
</dbReference>
<dbReference type="EC" id="6.3.4.18" evidence="5 6"/>
<dbReference type="PANTHER" id="PTHR11609:SF5">
    <property type="entry name" value="PHOSPHORIBOSYLAMINOIMIDAZOLE CARBOXYLASE"/>
    <property type="match status" value="1"/>
</dbReference>
<protein>
    <recommendedName>
        <fullName evidence="5 6">N5-carboxyaminoimidazole ribonucleotide synthase</fullName>
        <shortName evidence="5 6">N5-CAIR synthase</shortName>
        <ecNumber evidence="5 6">6.3.4.18</ecNumber>
    </recommendedName>
    <alternativeName>
        <fullName evidence="5 6">5-(carboxyamino)imidazole ribonucleotide synthetase</fullName>
    </alternativeName>
</protein>
<keyword evidence="2 5" id="KW-0547">Nucleotide-binding</keyword>
<dbReference type="InterPro" id="IPR040686">
    <property type="entry name" value="PurK_C"/>
</dbReference>
<feature type="binding site" evidence="5">
    <location>
        <begin position="274"/>
        <end position="275"/>
    </location>
    <ligand>
        <name>ATP</name>
        <dbReference type="ChEBI" id="CHEBI:30616"/>
    </ligand>
</feature>
<dbReference type="GO" id="GO:0004638">
    <property type="term" value="F:phosphoribosylaminoimidazole carboxylase activity"/>
    <property type="evidence" value="ECO:0007669"/>
    <property type="project" value="InterPro"/>
</dbReference>
<sequence>MSIPHRAPGGFPVVGIIGGGQLARMCVGPATELGLTLSVLAEDAHSSAALVIPSSPVGEHTDVEAVLAFARECDVVTFDHEHVPADVLQALVDDGIAVHPSPAALQHAQDKLVMRDALTAAGMPCPRWTAASTAEEVTAFAAQVGWPIVAKTPRGGYDGKGVLVAESVDDLDEWLVTAAGRGEPLLVEEAVPFVRELAVLIARSPSGQAAAWPVVETVQTDGICTEVIAPAPDLSEDTARTATLVGLDIAATLEVTGVMAVELFELADGRVLVNELAMRPHNSGHWSMDGAVTGQFEQHLRAVLDLPLGSPRPRARWTVMGNVLGGEHPDLYPTYRHLMARDPELKIHLYGKGVRPGRKIGHVNVCGDDLADLRERAQHAADYIQGVITQ</sequence>
<evidence type="ECO:0000256" key="2">
    <source>
        <dbReference type="ARBA" id="ARBA00022741"/>
    </source>
</evidence>
<keyword evidence="9" id="KW-1185">Reference proteome</keyword>
<evidence type="ECO:0000256" key="5">
    <source>
        <dbReference type="HAMAP-Rule" id="MF_01928"/>
    </source>
</evidence>
<evidence type="ECO:0000256" key="1">
    <source>
        <dbReference type="ARBA" id="ARBA00022598"/>
    </source>
</evidence>
<comment type="function">
    <text evidence="5">Catalyzes the ATP-dependent conversion of 5-aminoimidazole ribonucleotide (AIR) and HCO(3)(-) to N5-carboxyaminoimidazole ribonucleotide (N5-CAIR).</text>
</comment>
<dbReference type="InterPro" id="IPR016185">
    <property type="entry name" value="PreATP-grasp_dom_sf"/>
</dbReference>
<dbReference type="InterPro" id="IPR005875">
    <property type="entry name" value="PurK"/>
</dbReference>
<dbReference type="EMBL" id="JACCAE010000001">
    <property type="protein sequence ID" value="NYF99100.1"/>
    <property type="molecule type" value="Genomic_DNA"/>
</dbReference>
<dbReference type="InterPro" id="IPR003135">
    <property type="entry name" value="ATP-grasp_carboxylate-amine"/>
</dbReference>
<organism evidence="8 9">
    <name type="scientific">Janibacter cremeus</name>
    <dbReference type="NCBI Taxonomy" id="1285192"/>
    <lineage>
        <taxon>Bacteria</taxon>
        <taxon>Bacillati</taxon>
        <taxon>Actinomycetota</taxon>
        <taxon>Actinomycetes</taxon>
        <taxon>Micrococcales</taxon>
        <taxon>Intrasporangiaceae</taxon>
        <taxon>Janibacter</taxon>
    </lineage>
</organism>
<comment type="caution">
    <text evidence="8">The sequence shown here is derived from an EMBL/GenBank/DDBJ whole genome shotgun (WGS) entry which is preliminary data.</text>
</comment>
<comment type="caution">
    <text evidence="5">Lacks conserved residue(s) required for the propagation of feature annotation.</text>
</comment>
<dbReference type="InterPro" id="IPR011761">
    <property type="entry name" value="ATP-grasp"/>
</dbReference>
<proteinExistence type="inferred from homology"/>
<dbReference type="Proteomes" id="UP000554054">
    <property type="component" value="Unassembled WGS sequence"/>
</dbReference>
<dbReference type="GO" id="GO:0005524">
    <property type="term" value="F:ATP binding"/>
    <property type="evidence" value="ECO:0007669"/>
    <property type="project" value="UniProtKB-UniRule"/>
</dbReference>
<dbReference type="InterPro" id="IPR013815">
    <property type="entry name" value="ATP_grasp_subdomain_1"/>
</dbReference>